<evidence type="ECO:0000256" key="1">
    <source>
        <dbReference type="ARBA" id="ARBA00005181"/>
    </source>
</evidence>
<evidence type="ECO:0000313" key="8">
    <source>
        <dbReference type="EMBL" id="VAW00850.1"/>
    </source>
</evidence>
<dbReference type="EMBL" id="UOEG01000215">
    <property type="protein sequence ID" value="VAW00850.1"/>
    <property type="molecule type" value="Genomic_DNA"/>
</dbReference>
<dbReference type="Pfam" id="PF06339">
    <property type="entry name" value="Ectoine_synth"/>
    <property type="match status" value="1"/>
</dbReference>
<dbReference type="PANTHER" id="PTHR39289">
    <property type="match status" value="1"/>
</dbReference>
<evidence type="ECO:0000256" key="7">
    <source>
        <dbReference type="ARBA" id="ARBA00048714"/>
    </source>
</evidence>
<dbReference type="HAMAP" id="MF_01255">
    <property type="entry name" value="Ectoine_synth"/>
    <property type="match status" value="1"/>
</dbReference>
<name>A0A3B0S988_9ZZZZ</name>
<dbReference type="GO" id="GO:0019491">
    <property type="term" value="P:ectoine biosynthetic process"/>
    <property type="evidence" value="ECO:0007669"/>
    <property type="project" value="UniProtKB-UniPathway"/>
</dbReference>
<dbReference type="InterPro" id="IPR011051">
    <property type="entry name" value="RmlC_Cupin_sf"/>
</dbReference>
<reference evidence="8" key="1">
    <citation type="submission" date="2018-06" db="EMBL/GenBank/DDBJ databases">
        <authorList>
            <person name="Zhirakovskaya E."/>
        </authorList>
    </citation>
    <scope>NUCLEOTIDE SEQUENCE</scope>
</reference>
<dbReference type="InterPro" id="IPR010462">
    <property type="entry name" value="Ectoine_synth"/>
</dbReference>
<dbReference type="AlphaFoldDB" id="A0A3B0S988"/>
<sequence>MIVKTLAEVLGTQAHIKGEGFESRRLLLANDGVGYSLHDTVVRQGSEQRLQYKNHIESNYCIEGEGEVEDVASGQVHAIGPGSLYVLDKHDAHIVRATKSDLRFICIFTPALTGHETHDAEGSYAVEG</sequence>
<dbReference type="PANTHER" id="PTHR39289:SF1">
    <property type="entry name" value="L-ECTOINE SYNTHASE"/>
    <property type="match status" value="1"/>
</dbReference>
<gene>
    <name evidence="8" type="ORF">MNBD_ALPHA07-402</name>
</gene>
<evidence type="ECO:0000256" key="2">
    <source>
        <dbReference type="ARBA" id="ARBA00009637"/>
    </source>
</evidence>
<dbReference type="EC" id="4.2.1.108" evidence="3"/>
<comment type="pathway">
    <text evidence="1">Amine and polyamine biosynthesis; ectoine biosynthesis; L-ectoine from L-aspartate 4-semialdehyde: step 3/3.</text>
</comment>
<organism evidence="8">
    <name type="scientific">hydrothermal vent metagenome</name>
    <dbReference type="NCBI Taxonomy" id="652676"/>
    <lineage>
        <taxon>unclassified sequences</taxon>
        <taxon>metagenomes</taxon>
        <taxon>ecological metagenomes</taxon>
    </lineage>
</organism>
<protein>
    <recommendedName>
        <fullName evidence="4">L-ectoine synthase</fullName>
        <ecNumber evidence="3">4.2.1.108</ecNumber>
    </recommendedName>
    <alternativeName>
        <fullName evidence="6">N-acetyldiaminobutyrate dehydratase</fullName>
    </alternativeName>
</protein>
<evidence type="ECO:0000256" key="4">
    <source>
        <dbReference type="ARBA" id="ARBA00019707"/>
    </source>
</evidence>
<dbReference type="Gene3D" id="2.60.120.10">
    <property type="entry name" value="Jelly Rolls"/>
    <property type="match status" value="1"/>
</dbReference>
<dbReference type="InterPro" id="IPR014710">
    <property type="entry name" value="RmlC-like_jellyroll"/>
</dbReference>
<comment type="catalytic activity">
    <reaction evidence="7">
        <text>(2S)-4-acetamido-2-aminobutanoate = L-ectoine + H2O</text>
        <dbReference type="Rhea" id="RHEA:17281"/>
        <dbReference type="ChEBI" id="CHEBI:15377"/>
        <dbReference type="ChEBI" id="CHEBI:58515"/>
        <dbReference type="ChEBI" id="CHEBI:58929"/>
        <dbReference type="EC" id="4.2.1.108"/>
    </reaction>
</comment>
<evidence type="ECO:0000256" key="6">
    <source>
        <dbReference type="ARBA" id="ARBA00033271"/>
    </source>
</evidence>
<dbReference type="GO" id="GO:0033990">
    <property type="term" value="F:ectoine synthase activity"/>
    <property type="evidence" value="ECO:0007669"/>
    <property type="project" value="UniProtKB-EC"/>
</dbReference>
<dbReference type="SUPFAM" id="SSF51182">
    <property type="entry name" value="RmlC-like cupins"/>
    <property type="match status" value="1"/>
</dbReference>
<dbReference type="UniPathway" id="UPA00067">
    <property type="reaction ID" value="UER00123"/>
</dbReference>
<accession>A0A3B0S988</accession>
<comment type="similarity">
    <text evidence="2">Belongs to the ectoine synthase family.</text>
</comment>
<dbReference type="CDD" id="cd06978">
    <property type="entry name" value="cupin_EctC"/>
    <property type="match status" value="1"/>
</dbReference>
<keyword evidence="5 8" id="KW-0456">Lyase</keyword>
<evidence type="ECO:0000256" key="3">
    <source>
        <dbReference type="ARBA" id="ARBA00013192"/>
    </source>
</evidence>
<evidence type="ECO:0000256" key="5">
    <source>
        <dbReference type="ARBA" id="ARBA00023239"/>
    </source>
</evidence>
<proteinExistence type="inferred from homology"/>
<dbReference type="NCBIfam" id="NF009806">
    <property type="entry name" value="PRK13290.1"/>
    <property type="match status" value="1"/>
</dbReference>